<gene>
    <name evidence="4" type="ORF">STAS_09774</name>
</gene>
<dbReference type="AlphaFoldDB" id="A0A5A7PM31"/>
<feature type="domain" description="Xylanase inhibitor C-terminal" evidence="3">
    <location>
        <begin position="132"/>
        <end position="207"/>
    </location>
</feature>
<comment type="caution">
    <text evidence="4">The sequence shown here is derived from an EMBL/GenBank/DDBJ whole genome shotgun (WGS) entry which is preliminary data.</text>
</comment>
<accession>A0A5A7PM31</accession>
<evidence type="ECO:0000313" key="5">
    <source>
        <dbReference type="Proteomes" id="UP000325081"/>
    </source>
</evidence>
<dbReference type="GO" id="GO:0008233">
    <property type="term" value="F:peptidase activity"/>
    <property type="evidence" value="ECO:0007669"/>
    <property type="project" value="UniProtKB-KW"/>
</dbReference>
<protein>
    <submittedName>
        <fullName evidence="4">Eukaryotic aspartyl protease family protein</fullName>
    </submittedName>
</protein>
<keyword evidence="5" id="KW-1185">Reference proteome</keyword>
<dbReference type="Gene3D" id="2.40.70.10">
    <property type="entry name" value="Acid Proteases"/>
    <property type="match status" value="1"/>
</dbReference>
<dbReference type="PANTHER" id="PTHR47967:SF123">
    <property type="entry name" value="ASPARTIC PROTEINASE NEPENTHESIN-1-LIKE"/>
    <property type="match status" value="1"/>
</dbReference>
<organism evidence="4 5">
    <name type="scientific">Striga asiatica</name>
    <name type="common">Asiatic witchweed</name>
    <name type="synonym">Buchnera asiatica</name>
    <dbReference type="NCBI Taxonomy" id="4170"/>
    <lineage>
        <taxon>Eukaryota</taxon>
        <taxon>Viridiplantae</taxon>
        <taxon>Streptophyta</taxon>
        <taxon>Embryophyta</taxon>
        <taxon>Tracheophyta</taxon>
        <taxon>Spermatophyta</taxon>
        <taxon>Magnoliopsida</taxon>
        <taxon>eudicotyledons</taxon>
        <taxon>Gunneridae</taxon>
        <taxon>Pentapetalae</taxon>
        <taxon>asterids</taxon>
        <taxon>lamiids</taxon>
        <taxon>Lamiales</taxon>
        <taxon>Orobanchaceae</taxon>
        <taxon>Buchnereae</taxon>
        <taxon>Striga</taxon>
    </lineage>
</organism>
<evidence type="ECO:0000259" key="3">
    <source>
        <dbReference type="Pfam" id="PF14541"/>
    </source>
</evidence>
<sequence>MTTQTPRTPLYQPQPNNNLSHLHHFSRDTKTTKTRVFELNSPRFPLLLCAPLYTLDARIKTNCSACFKQNHPIFDRTKSATFKRLHQNHTLAGYFNFTVLECYYFVSGSGLSSSGLISTETFHTPSLPGKHGSPFSVLEERAYRALVSAISGYFEQFKNVKKVVTRKYPKNLCYNYPRCFGKFPSVVWHFEGADLEVNGASLFPFESNFLMSNFICFLGVLSAAECEE</sequence>
<keyword evidence="2" id="KW-0378">Hydrolase</keyword>
<proteinExistence type="predicted"/>
<dbReference type="InterPro" id="IPR021109">
    <property type="entry name" value="Peptidase_aspartic_dom_sf"/>
</dbReference>
<reference evidence="5" key="1">
    <citation type="journal article" date="2019" name="Curr. Biol.">
        <title>Genome Sequence of Striga asiatica Provides Insight into the Evolution of Plant Parasitism.</title>
        <authorList>
            <person name="Yoshida S."/>
            <person name="Kim S."/>
            <person name="Wafula E.K."/>
            <person name="Tanskanen J."/>
            <person name="Kim Y.M."/>
            <person name="Honaas L."/>
            <person name="Yang Z."/>
            <person name="Spallek T."/>
            <person name="Conn C.E."/>
            <person name="Ichihashi Y."/>
            <person name="Cheong K."/>
            <person name="Cui S."/>
            <person name="Der J.P."/>
            <person name="Gundlach H."/>
            <person name="Jiao Y."/>
            <person name="Hori C."/>
            <person name="Ishida J.K."/>
            <person name="Kasahara H."/>
            <person name="Kiba T."/>
            <person name="Kim M.S."/>
            <person name="Koo N."/>
            <person name="Laohavisit A."/>
            <person name="Lee Y.H."/>
            <person name="Lumba S."/>
            <person name="McCourt P."/>
            <person name="Mortimer J.C."/>
            <person name="Mutuku J.M."/>
            <person name="Nomura T."/>
            <person name="Sasaki-Sekimoto Y."/>
            <person name="Seto Y."/>
            <person name="Wang Y."/>
            <person name="Wakatake T."/>
            <person name="Sakakibara H."/>
            <person name="Demura T."/>
            <person name="Yamaguchi S."/>
            <person name="Yoneyama K."/>
            <person name="Manabe R.I."/>
            <person name="Nelson D.C."/>
            <person name="Schulman A.H."/>
            <person name="Timko M.P."/>
            <person name="dePamphilis C.W."/>
            <person name="Choi D."/>
            <person name="Shirasu K."/>
        </authorList>
    </citation>
    <scope>NUCLEOTIDE SEQUENCE [LARGE SCALE GENOMIC DNA]</scope>
    <source>
        <strain evidence="5">cv. UVA1</strain>
    </source>
</reference>
<dbReference type="GO" id="GO:0005576">
    <property type="term" value="C:extracellular region"/>
    <property type="evidence" value="ECO:0007669"/>
    <property type="project" value="TreeGrafter"/>
</dbReference>
<dbReference type="Pfam" id="PF14541">
    <property type="entry name" value="TAXi_C"/>
    <property type="match status" value="1"/>
</dbReference>
<dbReference type="OrthoDB" id="1072226at2759"/>
<dbReference type="GO" id="GO:0006508">
    <property type="term" value="P:proteolysis"/>
    <property type="evidence" value="ECO:0007669"/>
    <property type="project" value="UniProtKB-KW"/>
</dbReference>
<dbReference type="InterPro" id="IPR032799">
    <property type="entry name" value="TAXi_C"/>
</dbReference>
<evidence type="ECO:0000313" key="4">
    <source>
        <dbReference type="EMBL" id="GER33632.1"/>
    </source>
</evidence>
<evidence type="ECO:0000256" key="2">
    <source>
        <dbReference type="ARBA" id="ARBA00022801"/>
    </source>
</evidence>
<dbReference type="SUPFAM" id="SSF50630">
    <property type="entry name" value="Acid proteases"/>
    <property type="match status" value="2"/>
</dbReference>
<dbReference type="PANTHER" id="PTHR47967">
    <property type="entry name" value="OS07G0603500 PROTEIN-RELATED"/>
    <property type="match status" value="1"/>
</dbReference>
<name>A0A5A7PM31_STRAF</name>
<dbReference type="EMBL" id="BKCP01004750">
    <property type="protein sequence ID" value="GER33632.1"/>
    <property type="molecule type" value="Genomic_DNA"/>
</dbReference>
<evidence type="ECO:0000256" key="1">
    <source>
        <dbReference type="ARBA" id="ARBA00022670"/>
    </source>
</evidence>
<dbReference type="Proteomes" id="UP000325081">
    <property type="component" value="Unassembled WGS sequence"/>
</dbReference>
<keyword evidence="1 4" id="KW-0645">Protease</keyword>
<dbReference type="InterPro" id="IPR051708">
    <property type="entry name" value="Plant_Aspart_Prot_A1"/>
</dbReference>